<evidence type="ECO:0000313" key="2">
    <source>
        <dbReference type="Proteomes" id="UP000298390"/>
    </source>
</evidence>
<protein>
    <recommendedName>
        <fullName evidence="3">F-box domain-containing protein</fullName>
    </recommendedName>
</protein>
<dbReference type="Proteomes" id="UP000298390">
    <property type="component" value="Unassembled WGS sequence"/>
</dbReference>
<gene>
    <name evidence="1" type="ORF">EVJ58_g10352</name>
</gene>
<organism evidence="1 2">
    <name type="scientific">Rhodofomes roseus</name>
    <dbReference type="NCBI Taxonomy" id="34475"/>
    <lineage>
        <taxon>Eukaryota</taxon>
        <taxon>Fungi</taxon>
        <taxon>Dikarya</taxon>
        <taxon>Basidiomycota</taxon>
        <taxon>Agaricomycotina</taxon>
        <taxon>Agaricomycetes</taxon>
        <taxon>Polyporales</taxon>
        <taxon>Rhodofomes</taxon>
    </lineage>
</organism>
<dbReference type="EMBL" id="SEKV01001096">
    <property type="protein sequence ID" value="TFY51836.1"/>
    <property type="molecule type" value="Genomic_DNA"/>
</dbReference>
<reference evidence="1 2" key="1">
    <citation type="submission" date="2019-01" db="EMBL/GenBank/DDBJ databases">
        <title>Genome sequencing of the rare red list fungi Fomitopsis rosea.</title>
        <authorList>
            <person name="Buettner E."/>
            <person name="Kellner H."/>
        </authorList>
    </citation>
    <scope>NUCLEOTIDE SEQUENCE [LARGE SCALE GENOMIC DNA]</scope>
    <source>
        <strain evidence="1 2">DSM 105464</strain>
    </source>
</reference>
<proteinExistence type="predicted"/>
<accession>A0A4Y9XP03</accession>
<dbReference type="STRING" id="34475.A0A4Y9XP03"/>
<evidence type="ECO:0008006" key="3">
    <source>
        <dbReference type="Google" id="ProtNLM"/>
    </source>
</evidence>
<dbReference type="SUPFAM" id="SSF52047">
    <property type="entry name" value="RNI-like"/>
    <property type="match status" value="1"/>
</dbReference>
<comment type="caution">
    <text evidence="1">The sequence shown here is derived from an EMBL/GenBank/DDBJ whole genome shotgun (WGS) entry which is preliminary data.</text>
</comment>
<name>A0A4Y9XP03_9APHY</name>
<sequence length="386" mass="43578">MAPELPQEILDQVVDHLWDDWKALIACNAASRVFVPAARTHIFRDVIVDGLSKCDRFERVLDGSPAAARYVRKLKVVAHHFSYQAGAYRNIDSSWVAHVPDLVDRFPRLIELELNSLNWNTLQLTPERTRPFLGAISRLSRLVLSNVHFGCSSQIEDVLHAATDLTELICDRVYWTYWSQQHSQSPPELKDSPERPPLRRLVLHPGSPSTLLTQWLLQSGYELKIQDIDIRWRERGCTDALGDLLRATGVHLESLSLDLPRPVAAESLSRNSIDLSANPSLRHLQLGGPVLPDCCNWVPTLVAQITSKQIASIDVLLMAPWCQDLHAFDWVLLNCALSHPRFAGVRVTFDVCLAMWQANNYTLVHDLISNALPDFRSRGELVVRCA</sequence>
<dbReference type="AlphaFoldDB" id="A0A4Y9XP03"/>
<evidence type="ECO:0000313" key="1">
    <source>
        <dbReference type="EMBL" id="TFY51836.1"/>
    </source>
</evidence>